<dbReference type="Proteomes" id="UP000015453">
    <property type="component" value="Unassembled WGS sequence"/>
</dbReference>
<organism evidence="2 3">
    <name type="scientific">Genlisea aurea</name>
    <dbReference type="NCBI Taxonomy" id="192259"/>
    <lineage>
        <taxon>Eukaryota</taxon>
        <taxon>Viridiplantae</taxon>
        <taxon>Streptophyta</taxon>
        <taxon>Embryophyta</taxon>
        <taxon>Tracheophyta</taxon>
        <taxon>Spermatophyta</taxon>
        <taxon>Magnoliopsida</taxon>
        <taxon>eudicotyledons</taxon>
        <taxon>Gunneridae</taxon>
        <taxon>Pentapetalae</taxon>
        <taxon>asterids</taxon>
        <taxon>lamiids</taxon>
        <taxon>Lamiales</taxon>
        <taxon>Lentibulariaceae</taxon>
        <taxon>Genlisea</taxon>
    </lineage>
</organism>
<feature type="compositionally biased region" description="Basic and acidic residues" evidence="1">
    <location>
        <begin position="72"/>
        <end position="84"/>
    </location>
</feature>
<feature type="non-terminal residue" evidence="2">
    <location>
        <position position="1"/>
    </location>
</feature>
<protein>
    <submittedName>
        <fullName evidence="2">Uncharacterized protein</fullName>
    </submittedName>
</protein>
<sequence length="126" mass="14223">GKPIYVSIEKLLCNAFANQLMDSMPRTKAMYIKCEPLKSEDSSWKWFERWMSVSVASIEEKHETSSAPMDAKTPELSDVIRDDDTPAPGSPPEFAKLKPEWPDSGDASDDDESNQIVYNANDLDRH</sequence>
<keyword evidence="3" id="KW-1185">Reference proteome</keyword>
<evidence type="ECO:0000256" key="1">
    <source>
        <dbReference type="SAM" id="MobiDB-lite"/>
    </source>
</evidence>
<accession>S8CIG0</accession>
<comment type="caution">
    <text evidence="2">The sequence shown here is derived from an EMBL/GenBank/DDBJ whole genome shotgun (WGS) entry which is preliminary data.</text>
</comment>
<dbReference type="EMBL" id="AUSU01004821">
    <property type="protein sequence ID" value="EPS64441.1"/>
    <property type="molecule type" value="Genomic_DNA"/>
</dbReference>
<dbReference type="AlphaFoldDB" id="S8CIG0"/>
<dbReference type="OrthoDB" id="1747078at2759"/>
<feature type="region of interest" description="Disordered" evidence="1">
    <location>
        <begin position="59"/>
        <end position="126"/>
    </location>
</feature>
<reference evidence="2 3" key="1">
    <citation type="journal article" date="2013" name="BMC Genomics">
        <title>The miniature genome of a carnivorous plant Genlisea aurea contains a low number of genes and short non-coding sequences.</title>
        <authorList>
            <person name="Leushkin E.V."/>
            <person name="Sutormin R.A."/>
            <person name="Nabieva E.R."/>
            <person name="Penin A.A."/>
            <person name="Kondrashov A.S."/>
            <person name="Logacheva M.D."/>
        </authorList>
    </citation>
    <scope>NUCLEOTIDE SEQUENCE [LARGE SCALE GENOMIC DNA]</scope>
</reference>
<gene>
    <name evidence="2" type="ORF">M569_10343</name>
</gene>
<name>S8CIG0_9LAMI</name>
<evidence type="ECO:0000313" key="3">
    <source>
        <dbReference type="Proteomes" id="UP000015453"/>
    </source>
</evidence>
<feature type="non-terminal residue" evidence="2">
    <location>
        <position position="126"/>
    </location>
</feature>
<proteinExistence type="predicted"/>
<evidence type="ECO:0000313" key="2">
    <source>
        <dbReference type="EMBL" id="EPS64441.1"/>
    </source>
</evidence>